<organism evidence="1 2">
    <name type="scientific">Aspergillus pseudodeflectus</name>
    <dbReference type="NCBI Taxonomy" id="176178"/>
    <lineage>
        <taxon>Eukaryota</taxon>
        <taxon>Fungi</taxon>
        <taxon>Dikarya</taxon>
        <taxon>Ascomycota</taxon>
        <taxon>Pezizomycotina</taxon>
        <taxon>Eurotiomycetes</taxon>
        <taxon>Eurotiomycetidae</taxon>
        <taxon>Eurotiales</taxon>
        <taxon>Aspergillaceae</taxon>
        <taxon>Aspergillus</taxon>
        <taxon>Aspergillus subgen. Nidulantes</taxon>
    </lineage>
</organism>
<gene>
    <name evidence="1" type="ORF">BJX68DRAFT_268061</name>
</gene>
<reference evidence="1 2" key="1">
    <citation type="submission" date="2024-07" db="EMBL/GenBank/DDBJ databases">
        <title>Section-level genome sequencing and comparative genomics of Aspergillus sections Usti and Cavernicolus.</title>
        <authorList>
            <consortium name="Lawrence Berkeley National Laboratory"/>
            <person name="Nybo J.L."/>
            <person name="Vesth T.C."/>
            <person name="Theobald S."/>
            <person name="Frisvad J.C."/>
            <person name="Larsen T.O."/>
            <person name="Kjaerboelling I."/>
            <person name="Rothschild-Mancinelli K."/>
            <person name="Lyhne E.K."/>
            <person name="Kogle M.E."/>
            <person name="Barry K."/>
            <person name="Clum A."/>
            <person name="Na H."/>
            <person name="Ledsgaard L."/>
            <person name="Lin J."/>
            <person name="Lipzen A."/>
            <person name="Kuo A."/>
            <person name="Riley R."/>
            <person name="Mondo S."/>
            <person name="LaButti K."/>
            <person name="Haridas S."/>
            <person name="Pangalinan J."/>
            <person name="Salamov A.A."/>
            <person name="Simmons B.A."/>
            <person name="Magnuson J.K."/>
            <person name="Chen J."/>
            <person name="Drula E."/>
            <person name="Henrissat B."/>
            <person name="Wiebenga A."/>
            <person name="Lubbers R.J."/>
            <person name="Gomes A.C."/>
            <person name="Macurrencykelacurrency M.R."/>
            <person name="Stajich J."/>
            <person name="Grigoriev I.V."/>
            <person name="Mortensen U.H."/>
            <person name="De vries R.P."/>
            <person name="Baker S.E."/>
            <person name="Andersen M.R."/>
        </authorList>
    </citation>
    <scope>NUCLEOTIDE SEQUENCE [LARGE SCALE GENOMIC DNA]</scope>
    <source>
        <strain evidence="1 2">CBS 756.74</strain>
    </source>
</reference>
<dbReference type="Proteomes" id="UP001610444">
    <property type="component" value="Unassembled WGS sequence"/>
</dbReference>
<evidence type="ECO:0000313" key="1">
    <source>
        <dbReference type="EMBL" id="KAL2847667.1"/>
    </source>
</evidence>
<protein>
    <submittedName>
        <fullName evidence="1">Uncharacterized protein</fullName>
    </submittedName>
</protein>
<dbReference type="GeneID" id="98161147"/>
<accession>A0ABR4K6N0</accession>
<name>A0ABR4K6N0_9EURO</name>
<comment type="caution">
    <text evidence="1">The sequence shown here is derived from an EMBL/GenBank/DDBJ whole genome shotgun (WGS) entry which is preliminary data.</text>
</comment>
<dbReference type="EMBL" id="JBFXLR010000028">
    <property type="protein sequence ID" value="KAL2847667.1"/>
    <property type="molecule type" value="Genomic_DNA"/>
</dbReference>
<dbReference type="RefSeq" id="XP_070897848.1">
    <property type="nucleotide sequence ID" value="XM_071045983.1"/>
</dbReference>
<proteinExistence type="predicted"/>
<evidence type="ECO:0000313" key="2">
    <source>
        <dbReference type="Proteomes" id="UP001610444"/>
    </source>
</evidence>
<sequence>MSSLTGRHVLLSGAVPSPASGLEAQFANAPTTIDLDGSISNNRSGLEQIAFAFATLDNQVDLFIVDVPTHSLTGKDPIWGVSVSEWAHDNTQVKLRRVPVQIKVFLQGQVYSPSPFRIVILGYQDSFESGLDQTVFKLQGDILQLHPENITHFLDAGSSHDHSQSLPQ</sequence>
<keyword evidence="2" id="KW-1185">Reference proteome</keyword>